<evidence type="ECO:0000313" key="5">
    <source>
        <dbReference type="Proteomes" id="UP000189703"/>
    </source>
</evidence>
<dbReference type="PANTHER" id="PTHR13994">
    <property type="entry name" value="NUDIX HYDROLASE RELATED"/>
    <property type="match status" value="1"/>
</dbReference>
<comment type="similarity">
    <text evidence="1">Belongs to the Nudix hydrolase family.</text>
</comment>
<dbReference type="GO" id="GO:0035529">
    <property type="term" value="F:NADH pyrophosphatase activity"/>
    <property type="evidence" value="ECO:0000318"/>
    <property type="project" value="GO_Central"/>
</dbReference>
<dbReference type="PANTHER" id="PTHR13994:SF53">
    <property type="entry name" value="NUDIX HYDROLASE 8-LIKE"/>
    <property type="match status" value="1"/>
</dbReference>
<dbReference type="SUPFAM" id="SSF55811">
    <property type="entry name" value="Nudix"/>
    <property type="match status" value="1"/>
</dbReference>
<keyword evidence="3" id="KW-0378">Hydrolase</keyword>
<dbReference type="InterPro" id="IPR015797">
    <property type="entry name" value="NUDIX_hydrolase-like_dom_sf"/>
</dbReference>
<evidence type="ECO:0000313" key="6">
    <source>
        <dbReference type="RefSeq" id="XP_010244404.1"/>
    </source>
</evidence>
<evidence type="ECO:0000259" key="4">
    <source>
        <dbReference type="PROSITE" id="PS51462"/>
    </source>
</evidence>
<dbReference type="GO" id="GO:0047631">
    <property type="term" value="F:ADP-ribose diphosphatase activity"/>
    <property type="evidence" value="ECO:0000318"/>
    <property type="project" value="GO_Central"/>
</dbReference>
<dbReference type="Pfam" id="PF18290">
    <property type="entry name" value="Nudix_hydro"/>
    <property type="match status" value="1"/>
</dbReference>
<dbReference type="InterPro" id="IPR003293">
    <property type="entry name" value="Nudix_hydrolase6-like"/>
</dbReference>
<dbReference type="eggNOG" id="KOG0648">
    <property type="taxonomic scope" value="Eukaryota"/>
</dbReference>
<dbReference type="InterPro" id="IPR040618">
    <property type="entry name" value="Pre-Nudix"/>
</dbReference>
<dbReference type="FunFam" id="3.40.630.30:FF:000016">
    <property type="entry name" value="nudix hydrolase 2"/>
    <property type="match status" value="1"/>
</dbReference>
<dbReference type="GO" id="GO:0046872">
    <property type="term" value="F:metal ion binding"/>
    <property type="evidence" value="ECO:0007669"/>
    <property type="project" value="UniProtKB-KW"/>
</dbReference>
<dbReference type="Proteomes" id="UP000189703">
    <property type="component" value="Unplaced"/>
</dbReference>
<dbReference type="Gene3D" id="3.40.630.30">
    <property type="match status" value="1"/>
</dbReference>
<evidence type="ECO:0000256" key="2">
    <source>
        <dbReference type="ARBA" id="ARBA00022723"/>
    </source>
</evidence>
<reference evidence="6" key="1">
    <citation type="submission" date="2025-08" db="UniProtKB">
        <authorList>
            <consortium name="RefSeq"/>
        </authorList>
    </citation>
    <scope>IDENTIFICATION</scope>
</reference>
<dbReference type="PROSITE" id="PS00893">
    <property type="entry name" value="NUDIX_BOX"/>
    <property type="match status" value="1"/>
</dbReference>
<evidence type="ECO:0000256" key="3">
    <source>
        <dbReference type="ARBA" id="ARBA00022801"/>
    </source>
</evidence>
<dbReference type="GeneID" id="104588251"/>
<dbReference type="InterPro" id="IPR000086">
    <property type="entry name" value="NUDIX_hydrolase_dom"/>
</dbReference>
<dbReference type="InParanoid" id="A0A1U7ZB02"/>
<dbReference type="GO" id="GO:0051287">
    <property type="term" value="F:NAD binding"/>
    <property type="evidence" value="ECO:0000318"/>
    <property type="project" value="GO_Central"/>
</dbReference>
<dbReference type="CDD" id="cd04670">
    <property type="entry name" value="NUDIX_ASFGF2_Nudt6"/>
    <property type="match status" value="1"/>
</dbReference>
<dbReference type="OrthoDB" id="447842at2759"/>
<keyword evidence="2" id="KW-0479">Metal-binding</keyword>
<dbReference type="InterPro" id="IPR020084">
    <property type="entry name" value="NUDIX_hydrolase_CS"/>
</dbReference>
<dbReference type="Gene3D" id="3.90.79.10">
    <property type="entry name" value="Nucleoside Triphosphate Pyrophosphohydrolase"/>
    <property type="match status" value="1"/>
</dbReference>
<sequence length="353" mass="39510">MEGCQVFGLCSHGLPTNPGMSWINADFGSRGLAKQGFSCKPLHSAISNVKFIDSFSLDRKPLLLCGGSASKKKAVQVISPNVSSLSMTIDLLDAYDDEYNGVVIDPECLPTSANAFASILRTSLSIWKLKRKKGIWLKILEAQSDLVPIAIKEGFSCHHAEPGYVMLTYWIPDEPCMLPASPSHLIGVGGFVINDKREVLVVKEKQCPCRCSGVWKLPTGFVNKSEEIFYGAVREVKEETGIDTAFLEMTAFRHAHLVAFEKSDLLFMCMLKPLSFNIKIDEKEIEAAKWMPLDEFVGQSYYQEDHMSKKVIDICVATYENRYSGFTAHQVVSKLDGKLSYLYYNEFEEKLII</sequence>
<dbReference type="RefSeq" id="XP_010244404.1">
    <property type="nucleotide sequence ID" value="XM_010246102.1"/>
</dbReference>
<dbReference type="OMA" id="NYHHAEP"/>
<organism evidence="5 6">
    <name type="scientific">Nelumbo nucifera</name>
    <name type="common">Sacred lotus</name>
    <dbReference type="NCBI Taxonomy" id="4432"/>
    <lineage>
        <taxon>Eukaryota</taxon>
        <taxon>Viridiplantae</taxon>
        <taxon>Streptophyta</taxon>
        <taxon>Embryophyta</taxon>
        <taxon>Tracheophyta</taxon>
        <taxon>Spermatophyta</taxon>
        <taxon>Magnoliopsida</taxon>
        <taxon>Proteales</taxon>
        <taxon>Nelumbonaceae</taxon>
        <taxon>Nelumbo</taxon>
    </lineage>
</organism>
<dbReference type="Pfam" id="PF00293">
    <property type="entry name" value="NUDIX"/>
    <property type="match status" value="1"/>
</dbReference>
<dbReference type="PROSITE" id="PS51462">
    <property type="entry name" value="NUDIX"/>
    <property type="match status" value="1"/>
</dbReference>
<dbReference type="AlphaFoldDB" id="A0A1U7ZB02"/>
<gene>
    <name evidence="6" type="primary">LOC104588251</name>
</gene>
<evidence type="ECO:0000256" key="1">
    <source>
        <dbReference type="ARBA" id="ARBA00005582"/>
    </source>
</evidence>
<dbReference type="PRINTS" id="PR01356">
    <property type="entry name" value="GFGPROTEIN"/>
</dbReference>
<accession>A0A1U7ZB02</accession>
<feature type="domain" description="Nudix hydrolase" evidence="4">
    <location>
        <begin position="183"/>
        <end position="313"/>
    </location>
</feature>
<dbReference type="FunFam" id="3.90.79.10:FF:000015">
    <property type="entry name" value="Nudix hydrolase 8"/>
    <property type="match status" value="1"/>
</dbReference>
<dbReference type="KEGG" id="nnu:104588251"/>
<proteinExistence type="inferred from homology"/>
<name>A0A1U7ZB02_NELNU</name>
<keyword evidence="5" id="KW-1185">Reference proteome</keyword>
<protein>
    <submittedName>
        <fullName evidence="6">Nudix hydrolase 8-like</fullName>
    </submittedName>
</protein>